<evidence type="ECO:0000313" key="2">
    <source>
        <dbReference type="EMBL" id="RVD84917.1"/>
    </source>
</evidence>
<dbReference type="RefSeq" id="XP_067490461.1">
    <property type="nucleotide sequence ID" value="XM_067632166.1"/>
</dbReference>
<evidence type="ECO:0000256" key="1">
    <source>
        <dbReference type="SAM" id="SignalP"/>
    </source>
</evidence>
<dbReference type="Proteomes" id="UP000283090">
    <property type="component" value="Unassembled WGS sequence"/>
</dbReference>
<gene>
    <name evidence="2" type="ORF">DFL_003253</name>
</gene>
<dbReference type="OrthoDB" id="5343440at2759"/>
<reference evidence="2 3" key="1">
    <citation type="submission" date="2019-01" db="EMBL/GenBank/DDBJ databases">
        <title>Intercellular communication is required for trap formation in the nematode-trapping fungus Duddingtonia flagrans.</title>
        <authorList>
            <person name="Youssar L."/>
            <person name="Wernet V."/>
            <person name="Hensel N."/>
            <person name="Hildebrandt H.-G."/>
            <person name="Fischer R."/>
        </authorList>
    </citation>
    <scope>NUCLEOTIDE SEQUENCE [LARGE SCALE GENOMIC DNA]</scope>
    <source>
        <strain evidence="2 3">CBS H-5679</strain>
    </source>
</reference>
<dbReference type="GeneID" id="93585564"/>
<evidence type="ECO:0000313" key="3">
    <source>
        <dbReference type="Proteomes" id="UP000283090"/>
    </source>
</evidence>
<keyword evidence="1" id="KW-0732">Signal</keyword>
<organism evidence="2 3">
    <name type="scientific">Arthrobotrys flagrans</name>
    <name type="common">Nematode-trapping fungus</name>
    <name type="synonym">Trichothecium flagrans</name>
    <dbReference type="NCBI Taxonomy" id="97331"/>
    <lineage>
        <taxon>Eukaryota</taxon>
        <taxon>Fungi</taxon>
        <taxon>Dikarya</taxon>
        <taxon>Ascomycota</taxon>
        <taxon>Pezizomycotina</taxon>
        <taxon>Orbiliomycetes</taxon>
        <taxon>Orbiliales</taxon>
        <taxon>Orbiliaceae</taxon>
        <taxon>Arthrobotrys</taxon>
    </lineage>
</organism>
<feature type="chain" id="PRO_5019366610" evidence="1">
    <location>
        <begin position="19"/>
        <end position="207"/>
    </location>
</feature>
<keyword evidence="3" id="KW-1185">Reference proteome</keyword>
<dbReference type="VEuPathDB" id="FungiDB:DFL_003253"/>
<accession>A0A437A0Y3</accession>
<sequence>MSAFLLLLLAFLLSIIYTFNFFHSRPNPQKTCRASYVDAACQTTDLDLESEHEPDLAYTPTTPSTNENLEDLDVKIEQLASPIPPSFPSKIPLYNPQTKLTYLIPENNLPYHPEGLEIPVSVLNRLCKCALESFEVEVEEDGLDKGKRLSKPPKMAFYVLGDGSCEVRGDGEGEVPEGWVKVPESVVEFLADEVVRWVDGEERFKRD</sequence>
<protein>
    <submittedName>
        <fullName evidence="2">Uncharacterized protein</fullName>
    </submittedName>
</protein>
<comment type="caution">
    <text evidence="2">The sequence shown here is derived from an EMBL/GenBank/DDBJ whole genome shotgun (WGS) entry which is preliminary data.</text>
</comment>
<feature type="signal peptide" evidence="1">
    <location>
        <begin position="1"/>
        <end position="18"/>
    </location>
</feature>
<dbReference type="EMBL" id="SAEB01000006">
    <property type="protein sequence ID" value="RVD84917.1"/>
    <property type="molecule type" value="Genomic_DNA"/>
</dbReference>
<proteinExistence type="predicted"/>
<name>A0A437A0Y3_ARTFL</name>
<dbReference type="AlphaFoldDB" id="A0A437A0Y3"/>